<evidence type="ECO:0000259" key="11">
    <source>
        <dbReference type="PROSITE" id="PS51133"/>
    </source>
</evidence>
<dbReference type="Proteomes" id="UP000230066">
    <property type="component" value="Unassembled WGS sequence"/>
</dbReference>
<organism evidence="12 13">
    <name type="scientific">Fasciola hepatica</name>
    <name type="common">Liver fluke</name>
    <dbReference type="NCBI Taxonomy" id="6192"/>
    <lineage>
        <taxon>Eukaryota</taxon>
        <taxon>Metazoa</taxon>
        <taxon>Spiralia</taxon>
        <taxon>Lophotrochozoa</taxon>
        <taxon>Platyhelminthes</taxon>
        <taxon>Trematoda</taxon>
        <taxon>Digenea</taxon>
        <taxon>Plagiorchiida</taxon>
        <taxon>Echinostomata</taxon>
        <taxon>Echinostomatoidea</taxon>
        <taxon>Fasciolidae</taxon>
        <taxon>Fasciola</taxon>
    </lineage>
</organism>
<evidence type="ECO:0000313" key="12">
    <source>
        <dbReference type="EMBL" id="THD25281.1"/>
    </source>
</evidence>
<dbReference type="GO" id="GO:0006363">
    <property type="term" value="P:termination of RNA polymerase I transcription"/>
    <property type="evidence" value="ECO:0007669"/>
    <property type="project" value="TreeGrafter"/>
</dbReference>
<keyword evidence="4" id="KW-0479">Metal-binding</keyword>
<dbReference type="PANTHER" id="PTHR11239">
    <property type="entry name" value="DNA-DIRECTED RNA POLYMERASE"/>
    <property type="match status" value="1"/>
</dbReference>
<gene>
    <name evidence="12" type="ORF">D915_003659</name>
</gene>
<dbReference type="PROSITE" id="PS00466">
    <property type="entry name" value="ZF_TFIIS_1"/>
    <property type="match status" value="1"/>
</dbReference>
<keyword evidence="3 12" id="KW-0804">Transcription</keyword>
<dbReference type="PANTHER" id="PTHR11239:SF14">
    <property type="entry name" value="DNA-DIRECTED RNA POLYMERASE I SUBUNIT RPA12"/>
    <property type="match status" value="1"/>
</dbReference>
<evidence type="ECO:0000256" key="3">
    <source>
        <dbReference type="ARBA" id="ARBA00022478"/>
    </source>
</evidence>
<evidence type="ECO:0000256" key="10">
    <source>
        <dbReference type="PROSITE-ProRule" id="PRU00472"/>
    </source>
</evidence>
<dbReference type="InterPro" id="IPR001222">
    <property type="entry name" value="Znf_TFIIS"/>
</dbReference>
<evidence type="ECO:0000256" key="5">
    <source>
        <dbReference type="ARBA" id="ARBA00022771"/>
    </source>
</evidence>
<evidence type="ECO:0000256" key="8">
    <source>
        <dbReference type="ARBA" id="ARBA00031781"/>
    </source>
</evidence>
<keyword evidence="5 10" id="KW-0863">Zinc-finger</keyword>
<comment type="function">
    <text evidence="9">Core component of RNA polymerase I (Pol I), a DNA-dependent RNA polymerase which synthesizes ribosomal RNA precursors using the four ribonucleoside triphosphates as substrates. Can mediate Pol I proofreading of the nascent RNA transcript. Anchors into the Pol I active site to monitor transcription fidelity and cleave mis-incorporated 5'-ribonucleotides.</text>
</comment>
<evidence type="ECO:0000256" key="6">
    <source>
        <dbReference type="ARBA" id="ARBA00022833"/>
    </source>
</evidence>
<dbReference type="InterPro" id="IPR034004">
    <property type="entry name" value="Zn_ribbon_RPA12_C"/>
</dbReference>
<keyword evidence="3 12" id="KW-0240">DNA-directed RNA polymerase</keyword>
<proteinExistence type="predicted"/>
<dbReference type="GO" id="GO:0005736">
    <property type="term" value="C:RNA polymerase I complex"/>
    <property type="evidence" value="ECO:0007669"/>
    <property type="project" value="TreeGrafter"/>
</dbReference>
<accession>A0A4E0RFF5</accession>
<dbReference type="SMART" id="SM00440">
    <property type="entry name" value="ZnF_C2C2"/>
    <property type="match status" value="1"/>
</dbReference>
<comment type="subcellular location">
    <subcellularLocation>
        <location evidence="1">Nucleus</location>
        <location evidence="1">Nucleolus</location>
    </subcellularLocation>
</comment>
<dbReference type="PROSITE" id="PS51133">
    <property type="entry name" value="ZF_TFIIS_2"/>
    <property type="match status" value="1"/>
</dbReference>
<keyword evidence="6" id="KW-0862">Zinc</keyword>
<reference evidence="12" key="1">
    <citation type="submission" date="2019-03" db="EMBL/GenBank/DDBJ databases">
        <title>Improved annotation for the trematode Fasciola hepatica.</title>
        <authorList>
            <person name="Choi Y.-J."/>
            <person name="Martin J."/>
            <person name="Mitreva M."/>
        </authorList>
    </citation>
    <scope>NUCLEOTIDE SEQUENCE [LARGE SCALE GENOMIC DNA]</scope>
</reference>
<evidence type="ECO:0000256" key="1">
    <source>
        <dbReference type="ARBA" id="ARBA00004604"/>
    </source>
</evidence>
<evidence type="ECO:0000256" key="4">
    <source>
        <dbReference type="ARBA" id="ARBA00022723"/>
    </source>
</evidence>
<keyword evidence="7" id="KW-0539">Nucleus</keyword>
<evidence type="ECO:0000256" key="9">
    <source>
        <dbReference type="ARBA" id="ARBA00044497"/>
    </source>
</evidence>
<dbReference type="GO" id="GO:0008270">
    <property type="term" value="F:zinc ion binding"/>
    <property type="evidence" value="ECO:0007669"/>
    <property type="project" value="UniProtKB-KW"/>
</dbReference>
<comment type="caution">
    <text evidence="12">The sequence shown here is derived from an EMBL/GenBank/DDBJ whole genome shotgun (WGS) entry which is preliminary data.</text>
</comment>
<dbReference type="InterPro" id="IPR012164">
    <property type="entry name" value="Rpa12/Rpb9/Rpc10/TFS"/>
</dbReference>
<dbReference type="GO" id="GO:0003676">
    <property type="term" value="F:nucleic acid binding"/>
    <property type="evidence" value="ECO:0007669"/>
    <property type="project" value="InterPro"/>
</dbReference>
<dbReference type="Gene3D" id="2.20.25.10">
    <property type="match status" value="1"/>
</dbReference>
<keyword evidence="13" id="KW-1185">Reference proteome</keyword>
<dbReference type="AlphaFoldDB" id="A0A4E0RFF5"/>
<evidence type="ECO:0000313" key="13">
    <source>
        <dbReference type="Proteomes" id="UP000230066"/>
    </source>
</evidence>
<evidence type="ECO:0000256" key="2">
    <source>
        <dbReference type="ARBA" id="ARBA00018784"/>
    </source>
</evidence>
<feature type="domain" description="TFIIS-type" evidence="11">
    <location>
        <begin position="144"/>
        <end position="184"/>
    </location>
</feature>
<sequence>MYDACLTVPRFPDFDRNFNHHFYLDVPPTQKIMQDANPIPHGLERSHRYFCYVCGTLLPHKLVATDSLICRKCNTPTFMRWFTGMEVSFTNKMTNQSAADDELNSAYFKQMLRRAKKILLSEQSLKQALESNLTEESNQDGPTVRKECAYCGNDRMTYVTLQTRSADEGQTVIYTCTQCSKKEVEYT</sequence>
<dbReference type="CDD" id="cd10507">
    <property type="entry name" value="Zn-ribbon_RPA12"/>
    <property type="match status" value="1"/>
</dbReference>
<dbReference type="GO" id="GO:0003899">
    <property type="term" value="F:DNA-directed RNA polymerase activity"/>
    <property type="evidence" value="ECO:0007669"/>
    <property type="project" value="InterPro"/>
</dbReference>
<protein>
    <recommendedName>
        <fullName evidence="2">DNA-directed RNA polymerase I subunit RPA12</fullName>
    </recommendedName>
    <alternativeName>
        <fullName evidence="8">DNA-directed RNA polymerase I subunit H</fullName>
    </alternativeName>
</protein>
<dbReference type="Pfam" id="PF01096">
    <property type="entry name" value="Zn_ribbon_TFIIS"/>
    <property type="match status" value="1"/>
</dbReference>
<dbReference type="SUPFAM" id="SSF57783">
    <property type="entry name" value="Zinc beta-ribbon"/>
    <property type="match status" value="1"/>
</dbReference>
<name>A0A4E0RFF5_FASHE</name>
<dbReference type="EMBL" id="JXXN02001209">
    <property type="protein sequence ID" value="THD25281.1"/>
    <property type="molecule type" value="Genomic_DNA"/>
</dbReference>
<evidence type="ECO:0000256" key="7">
    <source>
        <dbReference type="ARBA" id="ARBA00023242"/>
    </source>
</evidence>